<protein>
    <recommendedName>
        <fullName evidence="5">Zn(2)-C6 fungal-type domain-containing protein</fullName>
    </recommendedName>
</protein>
<dbReference type="InterPro" id="IPR007219">
    <property type="entry name" value="XnlR_reg_dom"/>
</dbReference>
<keyword evidence="3" id="KW-0539">Nucleus</keyword>
<evidence type="ECO:0000259" key="5">
    <source>
        <dbReference type="PROSITE" id="PS50048"/>
    </source>
</evidence>
<feature type="region of interest" description="Disordered" evidence="4">
    <location>
        <begin position="600"/>
        <end position="622"/>
    </location>
</feature>
<evidence type="ECO:0000256" key="1">
    <source>
        <dbReference type="ARBA" id="ARBA00004123"/>
    </source>
</evidence>
<keyword evidence="2" id="KW-0479">Metal-binding</keyword>
<comment type="subcellular location">
    <subcellularLocation>
        <location evidence="1">Nucleus</location>
    </subcellularLocation>
</comment>
<dbReference type="GO" id="GO:0008270">
    <property type="term" value="F:zinc ion binding"/>
    <property type="evidence" value="ECO:0007669"/>
    <property type="project" value="InterPro"/>
</dbReference>
<dbReference type="GO" id="GO:0003677">
    <property type="term" value="F:DNA binding"/>
    <property type="evidence" value="ECO:0007669"/>
    <property type="project" value="InterPro"/>
</dbReference>
<organism evidence="6 7">
    <name type="scientific">Lasiosphaeria hispida</name>
    <dbReference type="NCBI Taxonomy" id="260671"/>
    <lineage>
        <taxon>Eukaryota</taxon>
        <taxon>Fungi</taxon>
        <taxon>Dikarya</taxon>
        <taxon>Ascomycota</taxon>
        <taxon>Pezizomycotina</taxon>
        <taxon>Sordariomycetes</taxon>
        <taxon>Sordariomycetidae</taxon>
        <taxon>Sordariales</taxon>
        <taxon>Lasiosphaeriaceae</taxon>
        <taxon>Lasiosphaeria</taxon>
    </lineage>
</organism>
<dbReference type="GO" id="GO:0000981">
    <property type="term" value="F:DNA-binding transcription factor activity, RNA polymerase II-specific"/>
    <property type="evidence" value="ECO:0007669"/>
    <property type="project" value="InterPro"/>
</dbReference>
<dbReference type="InterPro" id="IPR050613">
    <property type="entry name" value="Sec_Metabolite_Reg"/>
</dbReference>
<keyword evidence="7" id="KW-1185">Reference proteome</keyword>
<sequence length="684" mass="76290">MQQGRTRKRQISTCVPCYTRKQKCNRQYPCNHCTRRRRPEECLFGNPPTAAGWTATTSPLSPPARGHSAELFLIPPDEPSPSGTSSSDLACPALSMQALALTAMQLHSHSPLAESFGYSEHSSTNTMALLNQANTVAREKPMPPSIFDEIRREFDRIPPRAVLDFLVQYHVQELNWMKHVIHGATFLYRYQTWWARHNRLSVADIEFAVLILRVCAYAAQFLPSPAKSVDTIHGMSLSDIRRTSSEVADSLANLCCSLDSKGSLVRVQHMLYASMKASCEGRTDKFWDGIVAASRAALSAGIHTDITAPGYYGTQALEQELCRRTFCSLFVLDSHLSRQLDRFPILPDHLVAENLPRMRLAGDLNEMNGDSEAPEPFAERMMQVQLGIFWRRYSRERKMPYDPTEAEQRYEKFAAEYLPTLPPVFALEPDTRWDSRLPKLVMQRQLLHIAIFDSVCWNFRPLLLLKPDHVASLPAYKRVLLRSQKRRMCMAVLKELETVSMLHSLFGGSHTRFAAIIFNTFEAAVLSLYLCTLPDCPFDLGDEGNEQILGLNVPSPTQAKMIQMAEVAFGRLQVLAEVSEMAASGARVVAQLFAKATTPKSTSNEISPDQEPETPAGPAPFSNGIWPMCADPEIFGNEDAILASLGSYDTALALTSESAATTVAAEDLNSYLALQLHNSDFLIP</sequence>
<dbReference type="PROSITE" id="PS50048">
    <property type="entry name" value="ZN2_CY6_FUNGAL_2"/>
    <property type="match status" value="1"/>
</dbReference>
<dbReference type="GO" id="GO:0006351">
    <property type="term" value="P:DNA-templated transcription"/>
    <property type="evidence" value="ECO:0007669"/>
    <property type="project" value="InterPro"/>
</dbReference>
<gene>
    <name evidence="6" type="ORF">B0T25DRAFT_451984</name>
</gene>
<accession>A0AAJ0MGL8</accession>
<dbReference type="AlphaFoldDB" id="A0AAJ0MGL8"/>
<comment type="caution">
    <text evidence="6">The sequence shown here is derived from an EMBL/GenBank/DDBJ whole genome shotgun (WGS) entry which is preliminary data.</text>
</comment>
<dbReference type="SUPFAM" id="SSF57701">
    <property type="entry name" value="Zn2/Cys6 DNA-binding domain"/>
    <property type="match status" value="1"/>
</dbReference>
<dbReference type="CDD" id="cd12148">
    <property type="entry name" value="fungal_TF_MHR"/>
    <property type="match status" value="1"/>
</dbReference>
<reference evidence="6" key="1">
    <citation type="journal article" date="2023" name="Mol. Phylogenet. Evol.">
        <title>Genome-scale phylogeny and comparative genomics of the fungal order Sordariales.</title>
        <authorList>
            <person name="Hensen N."/>
            <person name="Bonometti L."/>
            <person name="Westerberg I."/>
            <person name="Brannstrom I.O."/>
            <person name="Guillou S."/>
            <person name="Cros-Aarteil S."/>
            <person name="Calhoun S."/>
            <person name="Haridas S."/>
            <person name="Kuo A."/>
            <person name="Mondo S."/>
            <person name="Pangilinan J."/>
            <person name="Riley R."/>
            <person name="LaButti K."/>
            <person name="Andreopoulos B."/>
            <person name="Lipzen A."/>
            <person name="Chen C."/>
            <person name="Yan M."/>
            <person name="Daum C."/>
            <person name="Ng V."/>
            <person name="Clum A."/>
            <person name="Steindorff A."/>
            <person name="Ohm R.A."/>
            <person name="Martin F."/>
            <person name="Silar P."/>
            <person name="Natvig D.O."/>
            <person name="Lalanne C."/>
            <person name="Gautier V."/>
            <person name="Ament-Velasquez S.L."/>
            <person name="Kruys A."/>
            <person name="Hutchinson M.I."/>
            <person name="Powell A.J."/>
            <person name="Barry K."/>
            <person name="Miller A.N."/>
            <person name="Grigoriev I.V."/>
            <person name="Debuchy R."/>
            <person name="Gladieux P."/>
            <person name="Hiltunen Thoren M."/>
            <person name="Johannesson H."/>
        </authorList>
    </citation>
    <scope>NUCLEOTIDE SEQUENCE</scope>
    <source>
        <strain evidence="6">CBS 955.72</strain>
    </source>
</reference>
<dbReference type="EMBL" id="JAUIQD010000003">
    <property type="protein sequence ID" value="KAK3357944.1"/>
    <property type="molecule type" value="Genomic_DNA"/>
</dbReference>
<evidence type="ECO:0000256" key="2">
    <source>
        <dbReference type="ARBA" id="ARBA00022723"/>
    </source>
</evidence>
<dbReference type="InterPro" id="IPR036864">
    <property type="entry name" value="Zn2-C6_fun-type_DNA-bd_sf"/>
</dbReference>
<dbReference type="Pfam" id="PF04082">
    <property type="entry name" value="Fungal_trans"/>
    <property type="match status" value="1"/>
</dbReference>
<dbReference type="GO" id="GO:0005634">
    <property type="term" value="C:nucleus"/>
    <property type="evidence" value="ECO:0007669"/>
    <property type="project" value="UniProtKB-SubCell"/>
</dbReference>
<proteinExistence type="predicted"/>
<evidence type="ECO:0000256" key="4">
    <source>
        <dbReference type="SAM" id="MobiDB-lite"/>
    </source>
</evidence>
<evidence type="ECO:0000256" key="3">
    <source>
        <dbReference type="ARBA" id="ARBA00023242"/>
    </source>
</evidence>
<name>A0AAJ0MGL8_9PEZI</name>
<feature type="domain" description="Zn(2)-C6 fungal-type" evidence="5">
    <location>
        <begin position="13"/>
        <end position="44"/>
    </location>
</feature>
<evidence type="ECO:0000313" key="7">
    <source>
        <dbReference type="Proteomes" id="UP001275084"/>
    </source>
</evidence>
<dbReference type="PANTHER" id="PTHR31001">
    <property type="entry name" value="UNCHARACTERIZED TRANSCRIPTIONAL REGULATORY PROTEIN"/>
    <property type="match status" value="1"/>
</dbReference>
<dbReference type="PANTHER" id="PTHR31001:SF87">
    <property type="entry name" value="COL-21"/>
    <property type="match status" value="1"/>
</dbReference>
<reference evidence="6" key="2">
    <citation type="submission" date="2023-06" db="EMBL/GenBank/DDBJ databases">
        <authorList>
            <consortium name="Lawrence Berkeley National Laboratory"/>
            <person name="Haridas S."/>
            <person name="Hensen N."/>
            <person name="Bonometti L."/>
            <person name="Westerberg I."/>
            <person name="Brannstrom I.O."/>
            <person name="Guillou S."/>
            <person name="Cros-Aarteil S."/>
            <person name="Calhoun S."/>
            <person name="Kuo A."/>
            <person name="Mondo S."/>
            <person name="Pangilinan J."/>
            <person name="Riley R."/>
            <person name="Labutti K."/>
            <person name="Andreopoulos B."/>
            <person name="Lipzen A."/>
            <person name="Chen C."/>
            <person name="Yanf M."/>
            <person name="Daum C."/>
            <person name="Ng V."/>
            <person name="Clum A."/>
            <person name="Steindorff A."/>
            <person name="Ohm R."/>
            <person name="Martin F."/>
            <person name="Silar P."/>
            <person name="Natvig D."/>
            <person name="Lalanne C."/>
            <person name="Gautier V."/>
            <person name="Ament-Velasquez S.L."/>
            <person name="Kruys A."/>
            <person name="Hutchinson M.I."/>
            <person name="Powell A.J."/>
            <person name="Barry K."/>
            <person name="Miller A.N."/>
            <person name="Grigoriev I.V."/>
            <person name="Debuchy R."/>
            <person name="Gladieux P."/>
            <person name="Thoren M.H."/>
            <person name="Johannesson H."/>
        </authorList>
    </citation>
    <scope>NUCLEOTIDE SEQUENCE</scope>
    <source>
        <strain evidence="6">CBS 955.72</strain>
    </source>
</reference>
<dbReference type="Proteomes" id="UP001275084">
    <property type="component" value="Unassembled WGS sequence"/>
</dbReference>
<evidence type="ECO:0000313" key="6">
    <source>
        <dbReference type="EMBL" id="KAK3357944.1"/>
    </source>
</evidence>
<dbReference type="InterPro" id="IPR001138">
    <property type="entry name" value="Zn2Cys6_DnaBD"/>
</dbReference>